<dbReference type="InterPro" id="IPR000537">
    <property type="entry name" value="UbiA_prenyltransferase"/>
</dbReference>
<name>A0A1F7L220_9BACT</name>
<gene>
    <name evidence="6" type="ORF">A3K52_05170</name>
</gene>
<evidence type="ECO:0008006" key="8">
    <source>
        <dbReference type="Google" id="ProtNLM"/>
    </source>
</evidence>
<feature type="transmembrane region" description="Helical" evidence="5">
    <location>
        <begin position="189"/>
        <end position="209"/>
    </location>
</feature>
<dbReference type="InterPro" id="IPR039653">
    <property type="entry name" value="Prenyltransferase"/>
</dbReference>
<evidence type="ECO:0000313" key="7">
    <source>
        <dbReference type="Proteomes" id="UP000177050"/>
    </source>
</evidence>
<evidence type="ECO:0000313" key="6">
    <source>
        <dbReference type="EMBL" id="OGK74129.1"/>
    </source>
</evidence>
<evidence type="ECO:0000256" key="4">
    <source>
        <dbReference type="ARBA" id="ARBA00023136"/>
    </source>
</evidence>
<feature type="transmembrane region" description="Helical" evidence="5">
    <location>
        <begin position="318"/>
        <end position="336"/>
    </location>
</feature>
<dbReference type="GO" id="GO:0009247">
    <property type="term" value="P:glycolipid biosynthetic process"/>
    <property type="evidence" value="ECO:0007669"/>
    <property type="project" value="TreeGrafter"/>
</dbReference>
<keyword evidence="2 5" id="KW-0812">Transmembrane</keyword>
<sequence length="337" mass="39492">MSLEMIRYGFLLENIQKVLLYYPNILYNTRVEKKGRTYVYLKALRVNQWIKNFIVFTAIIFSGTLFELPLFLQTLSAFFIFCLLSSTSYLLNDIIDYPYDIKHPVKKNRPIASGKISIQHATFLVFFLTVISLLTSLFVSLPFFFLSLLFILLHFFYSLYLKKFPTVDIFSISFSFMIRAYAGEVVTGFHIPIWLTLTIFFISLFMATIKRHAELVNHGRETRESLYRYKEHYLDFLTNTFATATIIAYATYTYVERIPQVKTVLSSFTETLIPALEVRKWMMVTVPLVVYGVARYAQLLYERDEGERPEKIITQDKPLVITIILWVTTIVLLIYVL</sequence>
<dbReference type="AlphaFoldDB" id="A0A1F7L220"/>
<proteinExistence type="predicted"/>
<evidence type="ECO:0000256" key="3">
    <source>
        <dbReference type="ARBA" id="ARBA00022989"/>
    </source>
</evidence>
<feature type="transmembrane region" description="Helical" evidence="5">
    <location>
        <begin position="53"/>
        <end position="72"/>
    </location>
</feature>
<feature type="transmembrane region" description="Helical" evidence="5">
    <location>
        <begin position="116"/>
        <end position="135"/>
    </location>
</feature>
<dbReference type="InterPro" id="IPR044878">
    <property type="entry name" value="UbiA_sf"/>
</dbReference>
<organism evidence="6 7">
    <name type="scientific">Candidatus Roizmanbacteria bacterium RIFOXYD1_FULL_38_12</name>
    <dbReference type="NCBI Taxonomy" id="1802093"/>
    <lineage>
        <taxon>Bacteria</taxon>
        <taxon>Candidatus Roizmaniibacteriota</taxon>
    </lineage>
</organism>
<comment type="caution">
    <text evidence="6">The sequence shown here is derived from an EMBL/GenBank/DDBJ whole genome shotgun (WGS) entry which is preliminary data.</text>
</comment>
<dbReference type="GO" id="GO:0016765">
    <property type="term" value="F:transferase activity, transferring alkyl or aryl (other than methyl) groups"/>
    <property type="evidence" value="ECO:0007669"/>
    <property type="project" value="InterPro"/>
</dbReference>
<reference evidence="6 7" key="1">
    <citation type="journal article" date="2016" name="Nat. Commun.">
        <title>Thousands of microbial genomes shed light on interconnected biogeochemical processes in an aquifer system.</title>
        <authorList>
            <person name="Anantharaman K."/>
            <person name="Brown C.T."/>
            <person name="Hug L.A."/>
            <person name="Sharon I."/>
            <person name="Castelle C.J."/>
            <person name="Probst A.J."/>
            <person name="Thomas B.C."/>
            <person name="Singh A."/>
            <person name="Wilkins M.J."/>
            <person name="Karaoz U."/>
            <person name="Brodie E.L."/>
            <person name="Williams K.H."/>
            <person name="Hubbard S.S."/>
            <person name="Banfield J.F."/>
        </authorList>
    </citation>
    <scope>NUCLEOTIDE SEQUENCE [LARGE SCALE GENOMIC DNA]</scope>
</reference>
<evidence type="ECO:0000256" key="1">
    <source>
        <dbReference type="ARBA" id="ARBA00004141"/>
    </source>
</evidence>
<keyword evidence="4 5" id="KW-0472">Membrane</keyword>
<comment type="subcellular location">
    <subcellularLocation>
        <location evidence="1">Membrane</location>
        <topology evidence="1">Multi-pass membrane protein</topology>
    </subcellularLocation>
</comment>
<dbReference type="EMBL" id="MGBR01000001">
    <property type="protein sequence ID" value="OGK74129.1"/>
    <property type="molecule type" value="Genomic_DNA"/>
</dbReference>
<dbReference type="Proteomes" id="UP000177050">
    <property type="component" value="Unassembled WGS sequence"/>
</dbReference>
<feature type="transmembrane region" description="Helical" evidence="5">
    <location>
        <begin position="233"/>
        <end position="255"/>
    </location>
</feature>
<dbReference type="Gene3D" id="1.10.357.140">
    <property type="entry name" value="UbiA prenyltransferase"/>
    <property type="match status" value="1"/>
</dbReference>
<feature type="transmembrane region" description="Helical" evidence="5">
    <location>
        <begin position="78"/>
        <end position="95"/>
    </location>
</feature>
<evidence type="ECO:0000256" key="5">
    <source>
        <dbReference type="SAM" id="Phobius"/>
    </source>
</evidence>
<dbReference type="PANTHER" id="PTHR11048">
    <property type="entry name" value="PRENYLTRANSFERASES"/>
    <property type="match status" value="1"/>
</dbReference>
<dbReference type="Pfam" id="PF01040">
    <property type="entry name" value="UbiA"/>
    <property type="match status" value="1"/>
</dbReference>
<dbReference type="GO" id="GO:0005886">
    <property type="term" value="C:plasma membrane"/>
    <property type="evidence" value="ECO:0007669"/>
    <property type="project" value="TreeGrafter"/>
</dbReference>
<accession>A0A1F7L220</accession>
<keyword evidence="3 5" id="KW-1133">Transmembrane helix</keyword>
<dbReference type="PANTHER" id="PTHR11048:SF5">
    <property type="entry name" value="DECAPRENYL-PHOSPHATE PHOSPHORIBOSYLTRANSFERASE"/>
    <property type="match status" value="1"/>
</dbReference>
<dbReference type="CDD" id="cd13963">
    <property type="entry name" value="PT_UbiA_2"/>
    <property type="match status" value="1"/>
</dbReference>
<protein>
    <recommendedName>
        <fullName evidence="8">Phosphoribose diphosphate--decaprenyl-phosphate phosphoribosyltransferase</fullName>
    </recommendedName>
</protein>
<evidence type="ECO:0000256" key="2">
    <source>
        <dbReference type="ARBA" id="ARBA00022692"/>
    </source>
</evidence>